<dbReference type="InterPro" id="IPR004675">
    <property type="entry name" value="AhpD_core"/>
</dbReference>
<gene>
    <name evidence="2" type="ORF">HLH28_03500</name>
</gene>
<dbReference type="SUPFAM" id="SSF69118">
    <property type="entry name" value="AhpD-like"/>
    <property type="match status" value="1"/>
</dbReference>
<feature type="domain" description="Carboxymuconolactone decarboxylase-like" evidence="1">
    <location>
        <begin position="13"/>
        <end position="94"/>
    </location>
</feature>
<dbReference type="InterPro" id="IPR029032">
    <property type="entry name" value="AhpD-like"/>
</dbReference>
<evidence type="ECO:0000259" key="1">
    <source>
        <dbReference type="Pfam" id="PF02627"/>
    </source>
</evidence>
<evidence type="ECO:0000313" key="2">
    <source>
        <dbReference type="EMBL" id="MBB2200654.1"/>
    </source>
</evidence>
<dbReference type="Proteomes" id="UP000578030">
    <property type="component" value="Unassembled WGS sequence"/>
</dbReference>
<accession>A0A7W4K594</accession>
<dbReference type="RefSeq" id="WP_182954502.1">
    <property type="nucleotide sequence ID" value="NZ_JABEQM010000002.1"/>
</dbReference>
<sequence length="152" mass="16905">MTERLDYYATSPALLGKMLDLEHAIASSGLDRTLLELVKIRASQINGCAFCLDMHLRILQKAGERTDRIVLLDAWREAPIYTARERAALGWTEALTLVASTHAPDDAYEALAGHFTEQDIVQLTLAIAMINGWNRIVMGFRALPRAPRMPGN</sequence>
<name>A0A7W4K594_9PROT</name>
<comment type="caution">
    <text evidence="2">The sequence shown here is derived from an EMBL/GenBank/DDBJ whole genome shotgun (WGS) entry which is preliminary data.</text>
</comment>
<dbReference type="PANTHER" id="PTHR34846:SF10">
    <property type="entry name" value="CYTOPLASMIC PROTEIN"/>
    <property type="match status" value="1"/>
</dbReference>
<protein>
    <submittedName>
        <fullName evidence="2">Carboxymuconolactone decarboxylase family protein</fullName>
    </submittedName>
</protein>
<organism evidence="2 3">
    <name type="scientific">Gluconacetobacter tumulisoli</name>
    <dbReference type="NCBI Taxonomy" id="1286189"/>
    <lineage>
        <taxon>Bacteria</taxon>
        <taxon>Pseudomonadati</taxon>
        <taxon>Pseudomonadota</taxon>
        <taxon>Alphaproteobacteria</taxon>
        <taxon>Acetobacterales</taxon>
        <taxon>Acetobacteraceae</taxon>
        <taxon>Gluconacetobacter</taxon>
    </lineage>
</organism>
<dbReference type="Pfam" id="PF02627">
    <property type="entry name" value="CMD"/>
    <property type="match status" value="1"/>
</dbReference>
<dbReference type="AlphaFoldDB" id="A0A7W4K594"/>
<proteinExistence type="predicted"/>
<reference evidence="2 3" key="1">
    <citation type="submission" date="2020-04" db="EMBL/GenBank/DDBJ databases">
        <title>Description of novel Gluconacetobacter.</title>
        <authorList>
            <person name="Sombolestani A."/>
        </authorList>
    </citation>
    <scope>NUCLEOTIDE SEQUENCE [LARGE SCALE GENOMIC DNA]</scope>
    <source>
        <strain evidence="2 3">LMG 27802</strain>
    </source>
</reference>
<dbReference type="InterPro" id="IPR003779">
    <property type="entry name" value="CMD-like"/>
</dbReference>
<dbReference type="GO" id="GO:0051920">
    <property type="term" value="F:peroxiredoxin activity"/>
    <property type="evidence" value="ECO:0007669"/>
    <property type="project" value="InterPro"/>
</dbReference>
<keyword evidence="3" id="KW-1185">Reference proteome</keyword>
<dbReference type="EMBL" id="JABEQM010000002">
    <property type="protein sequence ID" value="MBB2200654.1"/>
    <property type="molecule type" value="Genomic_DNA"/>
</dbReference>
<dbReference type="Gene3D" id="1.20.1290.10">
    <property type="entry name" value="AhpD-like"/>
    <property type="match status" value="1"/>
</dbReference>
<dbReference type="PANTHER" id="PTHR34846">
    <property type="entry name" value="4-CARBOXYMUCONOLACTONE DECARBOXYLASE FAMILY PROTEIN (AFU_ORTHOLOGUE AFUA_6G11590)"/>
    <property type="match status" value="1"/>
</dbReference>
<dbReference type="NCBIfam" id="TIGR00778">
    <property type="entry name" value="ahpD_dom"/>
    <property type="match status" value="1"/>
</dbReference>
<evidence type="ECO:0000313" key="3">
    <source>
        <dbReference type="Proteomes" id="UP000578030"/>
    </source>
</evidence>